<dbReference type="EMBL" id="CAIIXF020000005">
    <property type="protein sequence ID" value="CAH1782854.1"/>
    <property type="molecule type" value="Genomic_DNA"/>
</dbReference>
<protein>
    <submittedName>
        <fullName evidence="1">Uncharacterized protein</fullName>
    </submittedName>
</protein>
<gene>
    <name evidence="1" type="ORF">OFUS_LOCUS9258</name>
</gene>
<reference evidence="1" key="1">
    <citation type="submission" date="2022-03" db="EMBL/GenBank/DDBJ databases">
        <authorList>
            <person name="Martin C."/>
        </authorList>
    </citation>
    <scope>NUCLEOTIDE SEQUENCE</scope>
</reference>
<proteinExistence type="predicted"/>
<dbReference type="Proteomes" id="UP000749559">
    <property type="component" value="Unassembled WGS sequence"/>
</dbReference>
<organism evidence="1 2">
    <name type="scientific">Owenia fusiformis</name>
    <name type="common">Polychaete worm</name>
    <dbReference type="NCBI Taxonomy" id="6347"/>
    <lineage>
        <taxon>Eukaryota</taxon>
        <taxon>Metazoa</taxon>
        <taxon>Spiralia</taxon>
        <taxon>Lophotrochozoa</taxon>
        <taxon>Annelida</taxon>
        <taxon>Polychaeta</taxon>
        <taxon>Sedentaria</taxon>
        <taxon>Canalipalpata</taxon>
        <taxon>Sabellida</taxon>
        <taxon>Oweniida</taxon>
        <taxon>Oweniidae</taxon>
        <taxon>Owenia</taxon>
    </lineage>
</organism>
<comment type="caution">
    <text evidence="1">The sequence shown here is derived from an EMBL/GenBank/DDBJ whole genome shotgun (WGS) entry which is preliminary data.</text>
</comment>
<evidence type="ECO:0000313" key="2">
    <source>
        <dbReference type="Proteomes" id="UP000749559"/>
    </source>
</evidence>
<name>A0A8S4NMM9_OWEFU</name>
<sequence length="234" mass="25893">MAMVTSNAVNNINPDVPWEGGTGDAILAKDINDFTTHKSTEKNPMFTSAIQDEAKGDSATKSVVDSIPKPYDQASEQTDETTEPALTKIFVPLPLKRNIVIHLEMLCVCIPFVDARGRHLYKARKRTSDPISKGVMKIYPQLTSDSGLRMKITFSESQAALKWGKSNEGSLHIREGSQSVVCVGSVTQDPNIITLKLIIPKDNGRNNIVGNMYKKCLDNDNVIMWKVIVHPNLR</sequence>
<dbReference type="AlphaFoldDB" id="A0A8S4NMM9"/>
<accession>A0A8S4NMM9</accession>
<keyword evidence="2" id="KW-1185">Reference proteome</keyword>
<evidence type="ECO:0000313" key="1">
    <source>
        <dbReference type="EMBL" id="CAH1782854.1"/>
    </source>
</evidence>